<name>A0ACB7RUA2_HYAAI</name>
<dbReference type="EMBL" id="CM023487">
    <property type="protein sequence ID" value="KAH6926522.1"/>
    <property type="molecule type" value="Genomic_DNA"/>
</dbReference>
<evidence type="ECO:0000313" key="1">
    <source>
        <dbReference type="EMBL" id="KAH6926522.1"/>
    </source>
</evidence>
<comment type="caution">
    <text evidence="1">The sequence shown here is derived from an EMBL/GenBank/DDBJ whole genome shotgun (WGS) entry which is preliminary data.</text>
</comment>
<reference evidence="1" key="1">
    <citation type="submission" date="2020-05" db="EMBL/GenBank/DDBJ databases">
        <title>Large-scale comparative analyses of tick genomes elucidate their genetic diversity and vector capacities.</title>
        <authorList>
            <person name="Jia N."/>
            <person name="Wang J."/>
            <person name="Shi W."/>
            <person name="Du L."/>
            <person name="Sun Y."/>
            <person name="Zhan W."/>
            <person name="Jiang J."/>
            <person name="Wang Q."/>
            <person name="Zhang B."/>
            <person name="Ji P."/>
            <person name="Sakyi L.B."/>
            <person name="Cui X."/>
            <person name="Yuan T."/>
            <person name="Jiang B."/>
            <person name="Yang W."/>
            <person name="Lam T.T.-Y."/>
            <person name="Chang Q."/>
            <person name="Ding S."/>
            <person name="Wang X."/>
            <person name="Zhu J."/>
            <person name="Ruan X."/>
            <person name="Zhao L."/>
            <person name="Wei J."/>
            <person name="Que T."/>
            <person name="Du C."/>
            <person name="Cheng J."/>
            <person name="Dai P."/>
            <person name="Han X."/>
            <person name="Huang E."/>
            <person name="Gao Y."/>
            <person name="Liu J."/>
            <person name="Shao H."/>
            <person name="Ye R."/>
            <person name="Li L."/>
            <person name="Wei W."/>
            <person name="Wang X."/>
            <person name="Wang C."/>
            <person name="Yang T."/>
            <person name="Huo Q."/>
            <person name="Li W."/>
            <person name="Guo W."/>
            <person name="Chen H."/>
            <person name="Zhou L."/>
            <person name="Ni X."/>
            <person name="Tian J."/>
            <person name="Zhou Y."/>
            <person name="Sheng Y."/>
            <person name="Liu T."/>
            <person name="Pan Y."/>
            <person name="Xia L."/>
            <person name="Li J."/>
            <person name="Zhao F."/>
            <person name="Cao W."/>
        </authorList>
    </citation>
    <scope>NUCLEOTIDE SEQUENCE</scope>
    <source>
        <strain evidence="1">Hyas-2018</strain>
    </source>
</reference>
<dbReference type="Proteomes" id="UP000821845">
    <property type="component" value="Chromosome 7"/>
</dbReference>
<gene>
    <name evidence="1" type="ORF">HPB50_019280</name>
</gene>
<accession>A0ACB7RUA2</accession>
<evidence type="ECO:0000313" key="2">
    <source>
        <dbReference type="Proteomes" id="UP000821845"/>
    </source>
</evidence>
<organism evidence="1 2">
    <name type="scientific">Hyalomma asiaticum</name>
    <name type="common">Tick</name>
    <dbReference type="NCBI Taxonomy" id="266040"/>
    <lineage>
        <taxon>Eukaryota</taxon>
        <taxon>Metazoa</taxon>
        <taxon>Ecdysozoa</taxon>
        <taxon>Arthropoda</taxon>
        <taxon>Chelicerata</taxon>
        <taxon>Arachnida</taxon>
        <taxon>Acari</taxon>
        <taxon>Parasitiformes</taxon>
        <taxon>Ixodida</taxon>
        <taxon>Ixodoidea</taxon>
        <taxon>Ixodidae</taxon>
        <taxon>Hyalomminae</taxon>
        <taxon>Hyalomma</taxon>
    </lineage>
</organism>
<sequence>MASRRPSHGSRSGNSASSRRQGEWLTLSQWVSSRSASDASLSSTILKISEQEADDSSEDPSEAPSSDRGRSRTGRPRTADNTGSSRSRHEGAERNRQRESGSSSGTPPPAKSPRHESGQSHEAPPSSDTTARNPRTSNGRDSFWGDQYFPMRTVPDISVRSLAQNQQGVNGEGSSRHPSPFATPGSTERQSLWVAHTPHDEGSPRRRSTGSSTSRQGDVLSAKKTASEPEPARPQQSTRRRSTRSGASASFRPEEPGDNRASTSTGGTDNKTKAKSAVKVDAASRYLGDLASLRPTIQGSLQRGTPRRKRPAGYGVLKEIRRLRSGTRNLIPRLSFARVDASEAFLVTFLEGSYVITHNARRVTVMPRDMATLYTVITNYGSLLGPLLVSSTLRVGVTSFPAREMTYNFSDCFASGDDFRVIKCPQLAESLSEGDIRWNKGGAAPSAAPPQAAAPPPPPAAAPAAASGAGEVRTVKCPQLAESLSEGDIRWSKAVGDTVAEDEVICEVETDKTSVPIHAPASGVILEILAPDGTTVQPGKDIFRLQVGGAGGAPAAARPAAAPAAPAPTPVTSTPPPAASAGPIPTTPPPIPVVPSGPMSSMPVSSIQVPGPGAQAASAAAPAAAASFGARTEQRVKMNRMRQRIAQRLKDAQDTYAMLTTFNEVDMT</sequence>
<protein>
    <submittedName>
        <fullName evidence="1">Uncharacterized protein</fullName>
    </submittedName>
</protein>
<keyword evidence="2" id="KW-1185">Reference proteome</keyword>
<proteinExistence type="predicted"/>